<dbReference type="AlphaFoldDB" id="A0A0W0RVL9"/>
<accession>A0A0W0RVL9</accession>
<dbReference type="Proteomes" id="UP000054695">
    <property type="component" value="Unassembled WGS sequence"/>
</dbReference>
<dbReference type="STRING" id="447.Lboz_1065"/>
<dbReference type="InterPro" id="IPR020904">
    <property type="entry name" value="Sc_DH/Rdtase_CS"/>
</dbReference>
<dbReference type="PROSITE" id="PS00061">
    <property type="entry name" value="ADH_SHORT"/>
    <property type="match status" value="1"/>
</dbReference>
<dbReference type="RefSeq" id="WP_058458745.1">
    <property type="nucleotide sequence ID" value="NZ_CAAAIY010000004.1"/>
</dbReference>
<dbReference type="GO" id="GO:0016020">
    <property type="term" value="C:membrane"/>
    <property type="evidence" value="ECO:0007669"/>
    <property type="project" value="TreeGrafter"/>
</dbReference>
<evidence type="ECO:0000313" key="4">
    <source>
        <dbReference type="Proteomes" id="UP000054695"/>
    </source>
</evidence>
<protein>
    <submittedName>
        <fullName evidence="3">Short chain dehydrogenase/reductase family oxidoreductase</fullName>
    </submittedName>
</protein>
<evidence type="ECO:0000256" key="1">
    <source>
        <dbReference type="ARBA" id="ARBA00006484"/>
    </source>
</evidence>
<evidence type="ECO:0000313" key="3">
    <source>
        <dbReference type="EMBL" id="KTC75078.1"/>
    </source>
</evidence>
<dbReference type="EMBL" id="LNXU01000012">
    <property type="protein sequence ID" value="KTC75078.1"/>
    <property type="molecule type" value="Genomic_DNA"/>
</dbReference>
<dbReference type="PANTHER" id="PTHR44196">
    <property type="entry name" value="DEHYDROGENASE/REDUCTASE SDR FAMILY MEMBER 7B"/>
    <property type="match status" value="1"/>
</dbReference>
<keyword evidence="2" id="KW-0560">Oxidoreductase</keyword>
<proteinExistence type="inferred from homology"/>
<dbReference type="GO" id="GO:0016491">
    <property type="term" value="F:oxidoreductase activity"/>
    <property type="evidence" value="ECO:0007669"/>
    <property type="project" value="UniProtKB-KW"/>
</dbReference>
<dbReference type="Gene3D" id="3.40.50.720">
    <property type="entry name" value="NAD(P)-binding Rossmann-like Domain"/>
    <property type="match status" value="1"/>
</dbReference>
<reference evidence="3 4" key="1">
    <citation type="submission" date="2015-11" db="EMBL/GenBank/DDBJ databases">
        <title>Genomic analysis of 38 Legionella species identifies large and diverse effector repertoires.</title>
        <authorList>
            <person name="Burstein D."/>
            <person name="Amaro F."/>
            <person name="Zusman T."/>
            <person name="Lifshitz Z."/>
            <person name="Cohen O."/>
            <person name="Gilbert J.A."/>
            <person name="Pupko T."/>
            <person name="Shuman H.A."/>
            <person name="Segal G."/>
        </authorList>
    </citation>
    <scope>NUCLEOTIDE SEQUENCE [LARGE SCALE GENOMIC DNA]</scope>
    <source>
        <strain evidence="3 4">WIGA</strain>
    </source>
</reference>
<comment type="caution">
    <text evidence="3">The sequence shown here is derived from an EMBL/GenBank/DDBJ whole genome shotgun (WGS) entry which is preliminary data.</text>
</comment>
<dbReference type="PATRIC" id="fig|447.4.peg.1145"/>
<organism evidence="3 4">
    <name type="scientific">Legionella bozemanae</name>
    <name type="common">Fluoribacter bozemanae</name>
    <dbReference type="NCBI Taxonomy" id="447"/>
    <lineage>
        <taxon>Bacteria</taxon>
        <taxon>Pseudomonadati</taxon>
        <taxon>Pseudomonadota</taxon>
        <taxon>Gammaproteobacteria</taxon>
        <taxon>Legionellales</taxon>
        <taxon>Legionellaceae</taxon>
        <taxon>Legionella</taxon>
    </lineage>
</organism>
<dbReference type="InterPro" id="IPR002347">
    <property type="entry name" value="SDR_fam"/>
</dbReference>
<comment type="similarity">
    <text evidence="1">Belongs to the short-chain dehydrogenases/reductases (SDR) family.</text>
</comment>
<dbReference type="SUPFAM" id="SSF51735">
    <property type="entry name" value="NAD(P)-binding Rossmann-fold domains"/>
    <property type="match status" value="1"/>
</dbReference>
<sequence>MKPIAWITGAASGIGEAVAKEMFSRGYQLILSDCNQTALKQVASGIQADIFVLDVRKRNQNLKVGMKIQEKYGYVDVVFLNAGKYEAVDVKNFDSMVVEEIIQTNFLSMIYGVEAALPLLRASKRPHLVGMSSAMSNICLPRAEAYGASKAAVRSFFQGLRIELAKEKITVSTILPTFIKTPLTEKLKIPQFFLYNTTKAAKKILNGIERKKAEIKIPPLLVNVTNLLKYLPDKFILFLINQLS</sequence>
<dbReference type="InterPro" id="IPR036291">
    <property type="entry name" value="NAD(P)-bd_dom_sf"/>
</dbReference>
<gene>
    <name evidence="3" type="ORF">Lboz_1065</name>
</gene>
<keyword evidence="4" id="KW-1185">Reference proteome</keyword>
<evidence type="ECO:0000256" key="2">
    <source>
        <dbReference type="ARBA" id="ARBA00023002"/>
    </source>
</evidence>
<name>A0A0W0RVL9_LEGBO</name>
<dbReference type="Pfam" id="PF00106">
    <property type="entry name" value="adh_short"/>
    <property type="match status" value="1"/>
</dbReference>
<dbReference type="PANTHER" id="PTHR44196:SF1">
    <property type="entry name" value="DEHYDROGENASE_REDUCTASE SDR FAMILY MEMBER 7B"/>
    <property type="match status" value="1"/>
</dbReference>
<dbReference type="OrthoDB" id="9810734at2"/>
<dbReference type="PRINTS" id="PR00081">
    <property type="entry name" value="GDHRDH"/>
</dbReference>